<dbReference type="Proteomes" id="UP001652442">
    <property type="component" value="Unassembled WGS sequence"/>
</dbReference>
<dbReference type="PANTHER" id="PTHR34580:SF1">
    <property type="entry name" value="PROTEIN PAFC"/>
    <property type="match status" value="1"/>
</dbReference>
<accession>A0ABT2TM16</accession>
<dbReference type="EMBL" id="JAOQJQ010000006">
    <property type="protein sequence ID" value="MCU6763267.1"/>
    <property type="molecule type" value="Genomic_DNA"/>
</dbReference>
<sequence>MPKSRNQKAKLLYLLRYLENYTDEEHRVTMEEMIQYLSSKDIQAERKSIYADLESLKELGYDILYQKGRDGGYFLASRRFELPELKLLADAVQASKFITSRKSAELIGKLEQLTSRYEAVKLNRQLYVANRNKAVNENIYYNVDQIHSAIAENVKIRFQYFEWTVAKEMKLKRNGEYYQVSPWRLLWDDENYYLIAFDDRDRMIKHFRIDKMLGTGLTEEIRAGKESFDDFDLSGYSRKVFGMFAGEERTVTLKCRNALAGVMIDRFGKEVFIRRNDEDTFFLRTQIAVSPQFFGWLAALGPGVVIEQPVQVREDYVNWMKDIIKNS</sequence>
<evidence type="ECO:0000313" key="4">
    <source>
        <dbReference type="Proteomes" id="UP001652442"/>
    </source>
</evidence>
<comment type="caution">
    <text evidence="3">The sequence shown here is derived from an EMBL/GenBank/DDBJ whole genome shotgun (WGS) entry which is preliminary data.</text>
</comment>
<dbReference type="Pfam" id="PF25583">
    <property type="entry name" value="WCX"/>
    <property type="match status" value="1"/>
</dbReference>
<dbReference type="RefSeq" id="WP_158425914.1">
    <property type="nucleotide sequence ID" value="NZ_JAOQJQ010000006.1"/>
</dbReference>
<dbReference type="InterPro" id="IPR051534">
    <property type="entry name" value="CBASS_pafABC_assoc_protein"/>
</dbReference>
<evidence type="ECO:0000313" key="3">
    <source>
        <dbReference type="EMBL" id="MCU6763267.1"/>
    </source>
</evidence>
<name>A0ABT2TM16_9FIRM</name>
<reference evidence="3 4" key="1">
    <citation type="journal article" date="2021" name="ISME Commun">
        <title>Automated analysis of genomic sequences facilitates high-throughput and comprehensive description of bacteria.</title>
        <authorList>
            <person name="Hitch T.C.A."/>
        </authorList>
    </citation>
    <scope>NUCLEOTIDE SEQUENCE [LARGE SCALE GENOMIC DNA]</scope>
    <source>
        <strain evidence="3 4">Sanger_109</strain>
    </source>
</reference>
<evidence type="ECO:0000259" key="1">
    <source>
        <dbReference type="Pfam" id="PF13280"/>
    </source>
</evidence>
<dbReference type="InterPro" id="IPR026881">
    <property type="entry name" value="WYL_dom"/>
</dbReference>
<keyword evidence="4" id="KW-1185">Reference proteome</keyword>
<dbReference type="InterPro" id="IPR036390">
    <property type="entry name" value="WH_DNA-bd_sf"/>
</dbReference>
<evidence type="ECO:0000259" key="2">
    <source>
        <dbReference type="Pfam" id="PF25583"/>
    </source>
</evidence>
<gene>
    <name evidence="3" type="ORF">OCV88_13190</name>
</gene>
<feature type="domain" description="WCX" evidence="2">
    <location>
        <begin position="249"/>
        <end position="323"/>
    </location>
</feature>
<organism evidence="3 4">
    <name type="scientific">Brotonthovivens ammoniilytica</name>
    <dbReference type="NCBI Taxonomy" id="2981725"/>
    <lineage>
        <taxon>Bacteria</taxon>
        <taxon>Bacillati</taxon>
        <taxon>Bacillota</taxon>
        <taxon>Clostridia</taxon>
        <taxon>Lachnospirales</taxon>
        <taxon>Lachnospiraceae</taxon>
        <taxon>Brotonthovivens</taxon>
    </lineage>
</organism>
<protein>
    <submittedName>
        <fullName evidence="3">WYL domain-containing protein</fullName>
    </submittedName>
</protein>
<dbReference type="Pfam" id="PF13280">
    <property type="entry name" value="WYL"/>
    <property type="match status" value="1"/>
</dbReference>
<dbReference type="InterPro" id="IPR057727">
    <property type="entry name" value="WCX_dom"/>
</dbReference>
<dbReference type="PANTHER" id="PTHR34580">
    <property type="match status" value="1"/>
</dbReference>
<dbReference type="SUPFAM" id="SSF46785">
    <property type="entry name" value="Winged helix' DNA-binding domain"/>
    <property type="match status" value="1"/>
</dbReference>
<feature type="domain" description="WYL" evidence="1">
    <location>
        <begin position="143"/>
        <end position="213"/>
    </location>
</feature>
<dbReference type="PROSITE" id="PS52050">
    <property type="entry name" value="WYL"/>
    <property type="match status" value="1"/>
</dbReference>
<proteinExistence type="predicted"/>